<reference evidence="2 3" key="1">
    <citation type="journal article" date="2017" name="Nat. Commun.">
        <title>Genome assembly with in vitro proximity ligation data and whole-genome triplication in lettuce.</title>
        <authorList>
            <person name="Reyes-Chin-Wo S."/>
            <person name="Wang Z."/>
            <person name="Yang X."/>
            <person name="Kozik A."/>
            <person name="Arikit S."/>
            <person name="Song C."/>
            <person name="Xia L."/>
            <person name="Froenicke L."/>
            <person name="Lavelle D.O."/>
            <person name="Truco M.J."/>
            <person name="Xia R."/>
            <person name="Zhu S."/>
            <person name="Xu C."/>
            <person name="Xu H."/>
            <person name="Xu X."/>
            <person name="Cox K."/>
            <person name="Korf I."/>
            <person name="Meyers B.C."/>
            <person name="Michelmore R.W."/>
        </authorList>
    </citation>
    <scope>NUCLEOTIDE SEQUENCE [LARGE SCALE GENOMIC DNA]</scope>
    <source>
        <strain evidence="3">cv. Salinas</strain>
        <tissue evidence="2">Seedlings</tissue>
    </source>
</reference>
<dbReference type="Gramene" id="rna-gnl|WGS:NBSK|LSAT_8X57940_mrna">
    <property type="protein sequence ID" value="cds-PLY99557.1"/>
    <property type="gene ID" value="gene-LSAT_8X57940"/>
</dbReference>
<evidence type="ECO:0000256" key="1">
    <source>
        <dbReference type="SAM" id="MobiDB-lite"/>
    </source>
</evidence>
<dbReference type="AlphaFoldDB" id="A0A9R1UN46"/>
<dbReference type="EMBL" id="NBSK02000008">
    <property type="protein sequence ID" value="KAJ0190199.1"/>
    <property type="molecule type" value="Genomic_DNA"/>
</dbReference>
<keyword evidence="3" id="KW-1185">Reference proteome</keyword>
<accession>A0A9R1UN46</accession>
<protein>
    <submittedName>
        <fullName evidence="2">Uncharacterized protein</fullName>
    </submittedName>
</protein>
<proteinExistence type="predicted"/>
<comment type="caution">
    <text evidence="2">The sequence shown here is derived from an EMBL/GenBank/DDBJ whole genome shotgun (WGS) entry which is preliminary data.</text>
</comment>
<sequence length="184" mass="20356">MDVQKKSTPIEPGSMDQNIQSTFTEFSLVIQEIQSSFPKPNPMDQDVQSPVVEEKGMPSEGAQASGSSFETPDLDISKGKIKLPESKFVDVVQLQNRVFDLEQNLVEKDLIIGKQDIRISELEKKNSDKDSKISELQANLGGLTALFFDLKQCLFQKFGDEFQPLSAEEEKIIASSSSPAIPTS</sequence>
<evidence type="ECO:0000313" key="3">
    <source>
        <dbReference type="Proteomes" id="UP000235145"/>
    </source>
</evidence>
<evidence type="ECO:0000313" key="2">
    <source>
        <dbReference type="EMBL" id="KAJ0190199.1"/>
    </source>
</evidence>
<gene>
    <name evidence="2" type="ORF">LSAT_V11C800412640</name>
</gene>
<dbReference type="Proteomes" id="UP000235145">
    <property type="component" value="Unassembled WGS sequence"/>
</dbReference>
<feature type="region of interest" description="Disordered" evidence="1">
    <location>
        <begin position="34"/>
        <end position="75"/>
    </location>
</feature>
<organism evidence="2 3">
    <name type="scientific">Lactuca sativa</name>
    <name type="common">Garden lettuce</name>
    <dbReference type="NCBI Taxonomy" id="4236"/>
    <lineage>
        <taxon>Eukaryota</taxon>
        <taxon>Viridiplantae</taxon>
        <taxon>Streptophyta</taxon>
        <taxon>Embryophyta</taxon>
        <taxon>Tracheophyta</taxon>
        <taxon>Spermatophyta</taxon>
        <taxon>Magnoliopsida</taxon>
        <taxon>eudicotyledons</taxon>
        <taxon>Gunneridae</taxon>
        <taxon>Pentapetalae</taxon>
        <taxon>asterids</taxon>
        <taxon>campanulids</taxon>
        <taxon>Asterales</taxon>
        <taxon>Asteraceae</taxon>
        <taxon>Cichorioideae</taxon>
        <taxon>Cichorieae</taxon>
        <taxon>Lactucinae</taxon>
        <taxon>Lactuca</taxon>
    </lineage>
</organism>
<name>A0A9R1UN46_LACSA</name>